<organism evidence="16 17">
    <name type="scientific">Trichomalopsis sarcophagae</name>
    <dbReference type="NCBI Taxonomy" id="543379"/>
    <lineage>
        <taxon>Eukaryota</taxon>
        <taxon>Metazoa</taxon>
        <taxon>Ecdysozoa</taxon>
        <taxon>Arthropoda</taxon>
        <taxon>Hexapoda</taxon>
        <taxon>Insecta</taxon>
        <taxon>Pterygota</taxon>
        <taxon>Neoptera</taxon>
        <taxon>Endopterygota</taxon>
        <taxon>Hymenoptera</taxon>
        <taxon>Apocrita</taxon>
        <taxon>Proctotrupomorpha</taxon>
        <taxon>Chalcidoidea</taxon>
        <taxon>Pteromalidae</taxon>
        <taxon>Pteromalinae</taxon>
        <taxon>Trichomalopsis</taxon>
    </lineage>
</organism>
<proteinExistence type="predicted"/>
<dbReference type="Pfam" id="PF17811">
    <property type="entry name" value="JHD"/>
    <property type="match status" value="1"/>
</dbReference>
<dbReference type="InterPro" id="IPR041070">
    <property type="entry name" value="JHD"/>
</dbReference>
<dbReference type="Proteomes" id="UP000215335">
    <property type="component" value="Unassembled WGS sequence"/>
</dbReference>
<keyword evidence="3 12" id="KW-0863">Zinc-finger</keyword>
<dbReference type="Pfam" id="PF00628">
    <property type="entry name" value="PHD"/>
    <property type="match status" value="1"/>
</dbReference>
<dbReference type="InterPro" id="IPR019786">
    <property type="entry name" value="Zinc_finger_PHD-type_CS"/>
</dbReference>
<evidence type="ECO:0000256" key="10">
    <source>
        <dbReference type="ARBA" id="ARBA00023163"/>
    </source>
</evidence>
<keyword evidence="5" id="KW-0156">Chromatin regulator</keyword>
<reference evidence="16 17" key="1">
    <citation type="journal article" date="2017" name="Curr. Biol.">
        <title>The Evolution of Venom by Co-option of Single-Copy Genes.</title>
        <authorList>
            <person name="Martinson E.O."/>
            <person name="Mrinalini"/>
            <person name="Kelkar Y.D."/>
            <person name="Chang C.H."/>
            <person name="Werren J.H."/>
        </authorList>
    </citation>
    <scope>NUCLEOTIDE SEQUENCE [LARGE SCALE GENOMIC DNA]</scope>
    <source>
        <strain evidence="16 17">Alberta</strain>
        <tissue evidence="16">Whole body</tissue>
    </source>
</reference>
<sequence>MEEVLTTCVCGNPFDPDQFMIQCDICRGWFHGRCVAVKEYMATELDKFHCPQCQEKHGPSQMKVKLNWHRHNYSEIQADSKPVQTGTPVFIRELKSRHFPRADDIVKHLRGQQLTMQYLQTNGFDIPIIVDSKDGLDIIVPPPNFSLYDIENYIGGEREMDVIDVAKQNNIRMKLKDFVEYYNDPYRSRILNLISLEFTNTGLSPLVEAPYIARKLDWVNYVWPRDWPEDSELKKPEVQKYCLIGVKDSFTDFHIDFGGTSVWYHVLRGEKIFYLIKPTPANLHLYQQWMCSSTQSETFFGDQVDACYKCVLKQGQTMLIPTGWIHAVLTPLDSLVFGGNFVHSLNIPMQIQIYEIERKMKTPAKFQYPGFETIHWFAAKRLLKELKDLNSEEKKCPTYFLQGVKALLSILKQWNTDKDYSMVSRGQIPSTINSQKLLKDLSKEIRHAERFLMALNPPKPERESKRKKKKPLNKDFVDFNVSDRVAENSKVKSPVKDQSTRKDLSVGNKIDSNRPPLKLTLSKPATLPLVQDNLTTEISTISTVTGPVKKIKTLSPKNSSVKKSTANNAASSSKKAVNDNKNASIKKVGSIKKKTVCESKKALAKHGKQSPTVIRFKLGDKEVVRSTKDKGNNVYGNFTLDHAVETRKELTWKQTSSIYDFHDGSNESDYGGFTIDEAPKKKKAQKQLSGLPKKLKRSFEQSDLEGTNNTPKNGIEELLKASVYTLGANAPRLDVMNSRRFCSTSANFNGDAIKIQTVSWCLSIYKLKTLSSDRASPSTRDAIAGMLSFSAQCYSTTPETPPKPAKVSKLKSIVEEHDDDDDLLIENMDKVHQDDDFIYPALDVSDEDEFMFKSKGKREEDEAWNPKARVGPLLPKTNRPAREGAKKTSVEKGLEAAAKKRSKQSDLDYEIDDDDDDDDDDYIDDQPEKIVKKKLGASKRTYKKKRKDQLLTQAGVTAAAVPIPTISGEMATVNSVPTASKVPVTSGENVVKHIPYSSILTSPNRLKDVKAKLAAPIPVERKPKKGMKTVKQRLGKILKIHKMIH</sequence>
<feature type="region of interest" description="Disordered" evidence="13">
    <location>
        <begin position="853"/>
        <end position="925"/>
    </location>
</feature>
<evidence type="ECO:0000313" key="16">
    <source>
        <dbReference type="EMBL" id="OXU20527.1"/>
    </source>
</evidence>
<evidence type="ECO:0000259" key="15">
    <source>
        <dbReference type="PROSITE" id="PS51184"/>
    </source>
</evidence>
<feature type="region of interest" description="Disordered" evidence="13">
    <location>
        <begin position="555"/>
        <end position="584"/>
    </location>
</feature>
<dbReference type="SUPFAM" id="SSF51197">
    <property type="entry name" value="Clavaminate synthase-like"/>
    <property type="match status" value="1"/>
</dbReference>
<dbReference type="InterPro" id="IPR019787">
    <property type="entry name" value="Znf_PHD-finger"/>
</dbReference>
<dbReference type="SMART" id="SM00249">
    <property type="entry name" value="PHD"/>
    <property type="match status" value="1"/>
</dbReference>
<evidence type="ECO:0000256" key="6">
    <source>
        <dbReference type="ARBA" id="ARBA00022964"/>
    </source>
</evidence>
<keyword evidence="8" id="KW-0408">Iron</keyword>
<dbReference type="STRING" id="543379.A0A232EQD4"/>
<evidence type="ECO:0000256" key="5">
    <source>
        <dbReference type="ARBA" id="ARBA00022853"/>
    </source>
</evidence>
<evidence type="ECO:0000256" key="8">
    <source>
        <dbReference type="ARBA" id="ARBA00023004"/>
    </source>
</evidence>
<feature type="compositionally biased region" description="Basic and acidic residues" evidence="13">
    <location>
        <begin position="880"/>
        <end position="906"/>
    </location>
</feature>
<evidence type="ECO:0000259" key="14">
    <source>
        <dbReference type="PROSITE" id="PS50016"/>
    </source>
</evidence>
<evidence type="ECO:0000256" key="2">
    <source>
        <dbReference type="ARBA" id="ARBA00022723"/>
    </source>
</evidence>
<accession>A0A232EQD4</accession>
<comment type="subcellular location">
    <subcellularLocation>
        <location evidence="1">Nucleus</location>
    </subcellularLocation>
</comment>
<dbReference type="InterPro" id="IPR003347">
    <property type="entry name" value="JmjC_dom"/>
</dbReference>
<evidence type="ECO:0000256" key="4">
    <source>
        <dbReference type="ARBA" id="ARBA00022833"/>
    </source>
</evidence>
<evidence type="ECO:0000256" key="7">
    <source>
        <dbReference type="ARBA" id="ARBA00023002"/>
    </source>
</evidence>
<dbReference type="PROSITE" id="PS01359">
    <property type="entry name" value="ZF_PHD_1"/>
    <property type="match status" value="1"/>
</dbReference>
<dbReference type="GO" id="GO:0006325">
    <property type="term" value="P:chromatin organization"/>
    <property type="evidence" value="ECO:0007669"/>
    <property type="project" value="UniProtKB-KW"/>
</dbReference>
<keyword evidence="10" id="KW-0804">Transcription</keyword>
<protein>
    <submittedName>
        <fullName evidence="16">Uncharacterized protein</fullName>
    </submittedName>
</protein>
<keyword evidence="4" id="KW-0862">Zinc</keyword>
<evidence type="ECO:0000313" key="17">
    <source>
        <dbReference type="Proteomes" id="UP000215335"/>
    </source>
</evidence>
<keyword evidence="11" id="KW-0539">Nucleus</keyword>
<dbReference type="GO" id="GO:0051213">
    <property type="term" value="F:dioxygenase activity"/>
    <property type="evidence" value="ECO:0007669"/>
    <property type="project" value="UniProtKB-KW"/>
</dbReference>
<evidence type="ECO:0000256" key="3">
    <source>
        <dbReference type="ARBA" id="ARBA00022771"/>
    </source>
</evidence>
<name>A0A232EQD4_9HYME</name>
<dbReference type="EMBL" id="NNAY01002810">
    <property type="protein sequence ID" value="OXU20527.1"/>
    <property type="molecule type" value="Genomic_DNA"/>
</dbReference>
<dbReference type="OrthoDB" id="5876800at2759"/>
<dbReference type="InterPro" id="IPR001965">
    <property type="entry name" value="Znf_PHD"/>
</dbReference>
<dbReference type="GO" id="GO:0008270">
    <property type="term" value="F:zinc ion binding"/>
    <property type="evidence" value="ECO:0007669"/>
    <property type="project" value="UniProtKB-KW"/>
</dbReference>
<dbReference type="GO" id="GO:0005634">
    <property type="term" value="C:nucleus"/>
    <property type="evidence" value="ECO:0007669"/>
    <property type="project" value="UniProtKB-SubCell"/>
</dbReference>
<keyword evidence="7" id="KW-0560">Oxidoreductase</keyword>
<evidence type="ECO:0000256" key="9">
    <source>
        <dbReference type="ARBA" id="ARBA00023015"/>
    </source>
</evidence>
<keyword evidence="9" id="KW-0805">Transcription regulation</keyword>
<dbReference type="InterPro" id="IPR050690">
    <property type="entry name" value="JHDM1_Histone_Demethylase"/>
</dbReference>
<feature type="compositionally biased region" description="Acidic residues" evidence="13">
    <location>
        <begin position="907"/>
        <end position="925"/>
    </location>
</feature>
<evidence type="ECO:0000256" key="13">
    <source>
        <dbReference type="SAM" id="MobiDB-lite"/>
    </source>
</evidence>
<feature type="compositionally biased region" description="Basic and acidic residues" evidence="13">
    <location>
        <begin position="487"/>
        <end position="504"/>
    </location>
</feature>
<comment type="caution">
    <text evidence="16">The sequence shown here is derived from an EMBL/GenBank/DDBJ whole genome shotgun (WGS) entry which is preliminary data.</text>
</comment>
<gene>
    <name evidence="16" type="ORF">TSAR_016818</name>
</gene>
<evidence type="ECO:0000256" key="11">
    <source>
        <dbReference type="ARBA" id="ARBA00023242"/>
    </source>
</evidence>
<evidence type="ECO:0000256" key="12">
    <source>
        <dbReference type="PROSITE-ProRule" id="PRU00146"/>
    </source>
</evidence>
<dbReference type="PANTHER" id="PTHR23123">
    <property type="entry name" value="PHD/F-BOX CONTAINING PROTEIN"/>
    <property type="match status" value="1"/>
</dbReference>
<dbReference type="Gene3D" id="1.20.58.1360">
    <property type="match status" value="1"/>
</dbReference>
<keyword evidence="17" id="KW-1185">Reference proteome</keyword>
<dbReference type="AlphaFoldDB" id="A0A232EQD4"/>
<dbReference type="Gene3D" id="2.60.120.650">
    <property type="entry name" value="Cupin"/>
    <property type="match status" value="1"/>
</dbReference>
<dbReference type="Pfam" id="PF02373">
    <property type="entry name" value="JmjC"/>
    <property type="match status" value="1"/>
</dbReference>
<dbReference type="PROSITE" id="PS50016">
    <property type="entry name" value="ZF_PHD_2"/>
    <property type="match status" value="1"/>
</dbReference>
<feature type="domain" description="PHD-type" evidence="14">
    <location>
        <begin position="5"/>
        <end position="56"/>
    </location>
</feature>
<feature type="region of interest" description="Disordered" evidence="13">
    <location>
        <begin position="487"/>
        <end position="516"/>
    </location>
</feature>
<dbReference type="PROSITE" id="PS51184">
    <property type="entry name" value="JMJC"/>
    <property type="match status" value="1"/>
</dbReference>
<keyword evidence="6" id="KW-0223">Dioxygenase</keyword>
<feature type="domain" description="JmjC" evidence="15">
    <location>
        <begin position="198"/>
        <end position="358"/>
    </location>
</feature>
<dbReference type="InterPro" id="IPR011011">
    <property type="entry name" value="Znf_FYVE_PHD"/>
</dbReference>
<keyword evidence="2" id="KW-0479">Metal-binding</keyword>
<dbReference type="SMART" id="SM00558">
    <property type="entry name" value="JmjC"/>
    <property type="match status" value="1"/>
</dbReference>
<feature type="compositionally biased region" description="Low complexity" evidence="13">
    <location>
        <begin position="557"/>
        <end position="583"/>
    </location>
</feature>
<dbReference type="SUPFAM" id="SSF57903">
    <property type="entry name" value="FYVE/PHD zinc finger"/>
    <property type="match status" value="1"/>
</dbReference>
<evidence type="ECO:0000256" key="1">
    <source>
        <dbReference type="ARBA" id="ARBA00004123"/>
    </source>
</evidence>